<dbReference type="GO" id="GO:0016758">
    <property type="term" value="F:hexosyltransferase activity"/>
    <property type="evidence" value="ECO:0007669"/>
    <property type="project" value="TreeGrafter"/>
</dbReference>
<dbReference type="AlphaFoldDB" id="A0A7K3WGS1"/>
<dbReference type="InterPro" id="IPR050194">
    <property type="entry name" value="Glycosyltransferase_grp1"/>
</dbReference>
<proteinExistence type="predicted"/>
<dbReference type="Gene3D" id="3.40.50.2000">
    <property type="entry name" value="Glycogen Phosphorylase B"/>
    <property type="match status" value="2"/>
</dbReference>
<reference evidence="4 5" key="1">
    <citation type="submission" date="2020-02" db="EMBL/GenBank/DDBJ databases">
        <title>The whole genome sequence of CPCC 205119.</title>
        <authorList>
            <person name="Jiang Z."/>
        </authorList>
    </citation>
    <scope>NUCLEOTIDE SEQUENCE [LARGE SCALE GENOMIC DNA]</scope>
    <source>
        <strain evidence="4 5">CPCC 205119</strain>
    </source>
</reference>
<keyword evidence="1" id="KW-0328">Glycosyltransferase</keyword>
<feature type="domain" description="Glycosyltransferase subfamily 4-like N-terminal" evidence="3">
    <location>
        <begin position="12"/>
        <end position="110"/>
    </location>
</feature>
<dbReference type="PANTHER" id="PTHR45947">
    <property type="entry name" value="SULFOQUINOVOSYL TRANSFERASE SQD2"/>
    <property type="match status" value="1"/>
</dbReference>
<keyword evidence="2 4" id="KW-0808">Transferase</keyword>
<dbReference type="Proteomes" id="UP000470470">
    <property type="component" value="Unassembled WGS sequence"/>
</dbReference>
<dbReference type="RefSeq" id="WP_152730881.1">
    <property type="nucleotide sequence ID" value="NZ_JAABOZ010000004.1"/>
</dbReference>
<sequence length="413" mass="43080">MRVLVYPHLMEIGGSQLNAVELAARVQQAGHEVVVVGPDGALVPRARALGLEYLQLPVPHRWPAPRNVAALTSLVRRRGIDVVHGYEWGPALELAYGPHLLLGTPAVTTVLSMDVPGFLAPHVPLVVGTRDLVAEARLRYAEVHLMEPPIDTELNAPGPDRAAARARFGVGPGELLLSVVCRLTPDLEKLQGVLTAVQVVGELARSRPVRLLVAGDGPGLDDVRAAAAQVNAATGAPTVVVTGGLLDPRPAYDAADVVLGMGSSALKGMAFARPLVVQGHTGFWRLLTPATEPLFAAQGWYGAGDGDGPAALRAALAPLLDAPGHRAELGALGRGLVTERFSLTAAAAALDQLYRDVLAGPAAPAARRRLLAGPALEVGKFKAVTASPALRAWTERRAHRRAADEPLGVGAAP</sequence>
<dbReference type="Pfam" id="PF13692">
    <property type="entry name" value="Glyco_trans_1_4"/>
    <property type="match status" value="1"/>
</dbReference>
<dbReference type="GO" id="GO:1901137">
    <property type="term" value="P:carbohydrate derivative biosynthetic process"/>
    <property type="evidence" value="ECO:0007669"/>
    <property type="project" value="UniProtKB-ARBA"/>
</dbReference>
<protein>
    <submittedName>
        <fullName evidence="4">Glycosyltransferase family 4 protein</fullName>
    </submittedName>
</protein>
<accession>A0A7K3WGS1</accession>
<comment type="caution">
    <text evidence="4">The sequence shown here is derived from an EMBL/GenBank/DDBJ whole genome shotgun (WGS) entry which is preliminary data.</text>
</comment>
<evidence type="ECO:0000259" key="3">
    <source>
        <dbReference type="Pfam" id="PF13439"/>
    </source>
</evidence>
<evidence type="ECO:0000313" key="4">
    <source>
        <dbReference type="EMBL" id="NEL55607.1"/>
    </source>
</evidence>
<dbReference type="SUPFAM" id="SSF53756">
    <property type="entry name" value="UDP-Glycosyltransferase/glycogen phosphorylase"/>
    <property type="match status" value="1"/>
</dbReference>
<keyword evidence="5" id="KW-1185">Reference proteome</keyword>
<evidence type="ECO:0000256" key="2">
    <source>
        <dbReference type="ARBA" id="ARBA00022679"/>
    </source>
</evidence>
<dbReference type="Pfam" id="PF13439">
    <property type="entry name" value="Glyco_transf_4"/>
    <property type="match status" value="1"/>
</dbReference>
<dbReference type="EMBL" id="JAAGWK010000024">
    <property type="protein sequence ID" value="NEL55607.1"/>
    <property type="molecule type" value="Genomic_DNA"/>
</dbReference>
<gene>
    <name evidence="4" type="ORF">G1H19_16620</name>
</gene>
<evidence type="ECO:0000313" key="5">
    <source>
        <dbReference type="Proteomes" id="UP000470470"/>
    </source>
</evidence>
<evidence type="ECO:0000256" key="1">
    <source>
        <dbReference type="ARBA" id="ARBA00022676"/>
    </source>
</evidence>
<dbReference type="InterPro" id="IPR028098">
    <property type="entry name" value="Glyco_trans_4-like_N"/>
</dbReference>
<organism evidence="4 5">
    <name type="scientific">Goekera deserti</name>
    <dbReference type="NCBI Taxonomy" id="2497753"/>
    <lineage>
        <taxon>Bacteria</taxon>
        <taxon>Bacillati</taxon>
        <taxon>Actinomycetota</taxon>
        <taxon>Actinomycetes</taxon>
        <taxon>Geodermatophilales</taxon>
        <taxon>Geodermatophilaceae</taxon>
        <taxon>Goekera</taxon>
    </lineage>
</organism>
<dbReference type="PANTHER" id="PTHR45947:SF3">
    <property type="entry name" value="SULFOQUINOVOSYL TRANSFERASE SQD2"/>
    <property type="match status" value="1"/>
</dbReference>
<name>A0A7K3WGS1_9ACTN</name>